<proteinExistence type="predicted"/>
<dbReference type="HOGENOM" id="CLU_1677695_0_0_1"/>
<sequence>METNYLVRWHMTPSHLQALTSEYEKLVLHALDRFDAGDERIFICRHQFLVFLSRCMQDPGVVRCTAKCLYRDARAMLERNPGFPWDGVSRSFGFAARTLTTVHGQTLRDGVPEHVRRNAIDKGFAYPIDAYNVLSRGSDECRRQADRLLRDLGGESP</sequence>
<organism evidence="1 2">
    <name type="scientific">Cladophialophora immunda</name>
    <dbReference type="NCBI Taxonomy" id="569365"/>
    <lineage>
        <taxon>Eukaryota</taxon>
        <taxon>Fungi</taxon>
        <taxon>Dikarya</taxon>
        <taxon>Ascomycota</taxon>
        <taxon>Pezizomycotina</taxon>
        <taxon>Eurotiomycetes</taxon>
        <taxon>Chaetothyriomycetidae</taxon>
        <taxon>Chaetothyriales</taxon>
        <taxon>Herpotrichiellaceae</taxon>
        <taxon>Cladophialophora</taxon>
    </lineage>
</organism>
<name>A0A0D1Z9B5_9EURO</name>
<gene>
    <name evidence="1" type="ORF">PV07_09989</name>
</gene>
<evidence type="ECO:0000313" key="2">
    <source>
        <dbReference type="Proteomes" id="UP000054466"/>
    </source>
</evidence>
<dbReference type="RefSeq" id="XP_016244477.1">
    <property type="nucleotide sequence ID" value="XM_016397286.1"/>
</dbReference>
<keyword evidence="2" id="KW-1185">Reference proteome</keyword>
<dbReference type="OrthoDB" id="10362993at2759"/>
<dbReference type="VEuPathDB" id="FungiDB:PV07_09989"/>
<protein>
    <submittedName>
        <fullName evidence="1">Uncharacterized protein</fullName>
    </submittedName>
</protein>
<dbReference type="EMBL" id="KN847045">
    <property type="protein sequence ID" value="KIW24261.1"/>
    <property type="molecule type" value="Genomic_DNA"/>
</dbReference>
<evidence type="ECO:0000313" key="1">
    <source>
        <dbReference type="EMBL" id="KIW24261.1"/>
    </source>
</evidence>
<accession>A0A0D1Z9B5</accession>
<dbReference type="Proteomes" id="UP000054466">
    <property type="component" value="Unassembled WGS sequence"/>
</dbReference>
<dbReference type="AlphaFoldDB" id="A0A0D1Z9B5"/>
<reference evidence="1 2" key="1">
    <citation type="submission" date="2015-01" db="EMBL/GenBank/DDBJ databases">
        <title>The Genome Sequence of Cladophialophora immunda CBS83496.</title>
        <authorList>
            <consortium name="The Broad Institute Genomics Platform"/>
            <person name="Cuomo C."/>
            <person name="de Hoog S."/>
            <person name="Gorbushina A."/>
            <person name="Stielow B."/>
            <person name="Teixiera M."/>
            <person name="Abouelleil A."/>
            <person name="Chapman S.B."/>
            <person name="Priest M."/>
            <person name="Young S.K."/>
            <person name="Wortman J."/>
            <person name="Nusbaum C."/>
            <person name="Birren B."/>
        </authorList>
    </citation>
    <scope>NUCLEOTIDE SEQUENCE [LARGE SCALE GENOMIC DNA]</scope>
    <source>
        <strain evidence="1 2">CBS 83496</strain>
    </source>
</reference>
<dbReference type="GeneID" id="27349183"/>